<evidence type="ECO:0000313" key="1">
    <source>
        <dbReference type="EMBL" id="MBC5731126.1"/>
    </source>
</evidence>
<gene>
    <name evidence="1" type="ORF">H8S34_09825</name>
</gene>
<organism evidence="1 2">
    <name type="scientific">Pseudoflavonifractor hominis</name>
    <dbReference type="NCBI Taxonomy" id="2763059"/>
    <lineage>
        <taxon>Bacteria</taxon>
        <taxon>Bacillati</taxon>
        <taxon>Bacillota</taxon>
        <taxon>Clostridia</taxon>
        <taxon>Eubacteriales</taxon>
        <taxon>Oscillospiraceae</taxon>
        <taxon>Pseudoflavonifractor</taxon>
    </lineage>
</organism>
<dbReference type="EMBL" id="JACOPR010000005">
    <property type="protein sequence ID" value="MBC5731126.1"/>
    <property type="molecule type" value="Genomic_DNA"/>
</dbReference>
<dbReference type="RefSeq" id="WP_186963869.1">
    <property type="nucleotide sequence ID" value="NZ_JACOPR010000005.1"/>
</dbReference>
<comment type="caution">
    <text evidence="1">The sequence shown here is derived from an EMBL/GenBank/DDBJ whole genome shotgun (WGS) entry which is preliminary data.</text>
</comment>
<accession>A0ABR7HUN4</accession>
<keyword evidence="2" id="KW-1185">Reference proteome</keyword>
<proteinExistence type="predicted"/>
<reference evidence="1 2" key="1">
    <citation type="submission" date="2020-08" db="EMBL/GenBank/DDBJ databases">
        <title>Genome public.</title>
        <authorList>
            <person name="Liu C."/>
            <person name="Sun Q."/>
        </authorList>
    </citation>
    <scope>NUCLEOTIDE SEQUENCE [LARGE SCALE GENOMIC DNA]</scope>
    <source>
        <strain evidence="1 2">New-38</strain>
    </source>
</reference>
<name>A0ABR7HUN4_9FIRM</name>
<dbReference type="Proteomes" id="UP000660021">
    <property type="component" value="Unassembled WGS sequence"/>
</dbReference>
<evidence type="ECO:0000313" key="2">
    <source>
        <dbReference type="Proteomes" id="UP000660021"/>
    </source>
</evidence>
<evidence type="ECO:0008006" key="3">
    <source>
        <dbReference type="Google" id="ProtNLM"/>
    </source>
</evidence>
<sequence>MKQLMRYKIISGRVVEKRDVLMEVTRTRKPRGGRKGKSTIKQVERNERESVLALARFLNCNYRGGDLFLTLKYSDRRLPADRAEAKRIAKNFIRRLARAYRKKHGKALIWALVTADRSSKTGDPVRLHHHVVLNAMDWELIAANWPADEFSCRHLDDSGDYTAVARYMVRNAGYGRGEQCWSSAKKGAKRPVYSTPVPVQQAGSVRVPKEARIVERELHESAESGFSAAYIRYIMPRERAEQSHKGRKAGGRQDE</sequence>
<protein>
    <recommendedName>
        <fullName evidence="3">Replication protein</fullName>
    </recommendedName>
</protein>